<feature type="region of interest" description="Disordered" evidence="2">
    <location>
        <begin position="483"/>
        <end position="616"/>
    </location>
</feature>
<feature type="compositionally biased region" description="Basic and acidic residues" evidence="2">
    <location>
        <begin position="649"/>
        <end position="661"/>
    </location>
</feature>
<feature type="region of interest" description="Disordered" evidence="2">
    <location>
        <begin position="35"/>
        <end position="273"/>
    </location>
</feature>
<feature type="compositionally biased region" description="Polar residues" evidence="2">
    <location>
        <begin position="1370"/>
        <end position="1381"/>
    </location>
</feature>
<evidence type="ECO:0000256" key="1">
    <source>
        <dbReference type="ARBA" id="ARBA00022553"/>
    </source>
</evidence>
<feature type="compositionally biased region" description="Basic and acidic residues" evidence="2">
    <location>
        <begin position="926"/>
        <end position="941"/>
    </location>
</feature>
<feature type="region of interest" description="Disordered" evidence="2">
    <location>
        <begin position="2193"/>
        <end position="2244"/>
    </location>
</feature>
<feature type="compositionally biased region" description="Basic and acidic residues" evidence="2">
    <location>
        <begin position="957"/>
        <end position="966"/>
    </location>
</feature>
<feature type="compositionally biased region" description="Polar residues" evidence="2">
    <location>
        <begin position="66"/>
        <end position="77"/>
    </location>
</feature>
<feature type="region of interest" description="Disordered" evidence="2">
    <location>
        <begin position="2541"/>
        <end position="2567"/>
    </location>
</feature>
<feature type="compositionally biased region" description="Low complexity" evidence="2">
    <location>
        <begin position="1875"/>
        <end position="1896"/>
    </location>
</feature>
<dbReference type="OrthoDB" id="1939715at2759"/>
<sequence>MSALSGTQAKGEKGKSSKYTSININNLYKGKSVETQQKAISQKHGLQSLGKVSSVRRMPRPANLPSLKSENSGNDPNVNLVPTGGTGWGAKEGPPSPQLGEEKSQVSAGSGAGAGIETPTPPPSKMSDGLYSSITQPVRPSSRDGKIPQSGFMQHGESSGRGGDKTWSNITSGGPGPHAPSYLGHQSPFFQQEFPQLATQGQSGSDASGSTGKSGRGDHAATYGPGPSLRPQNRDSSSRGSLESPVGPPSGLGQGGPMQQGPHHPSNLPPHMVPIHPQYRAMLPPYMMPRNYAPVSYVPGRMGPEGGRYPYPESRFRGQGRQYDDVEGIKPIIKQEDLSHMDRLSEDKDSGWAGADDSIDYDKKLTFGDEDEDRDDHKREGKSEKVSKQDERASDEEKERSGGERDHRGMEDMRRWPPDGQFHPQLWPRMAPFDYRRPPAPGMGYPPPFPPGPGYRMPHQMFGRMMDEEEHLRQWGKRQLEQGDYVVHRHAPARMRGPSKEPPDKQSYDEEEQLRQKRKDMMAIVDKGRMRNKEAEKAFESDSIPSDDRSLEDEDEGIRRREILRSGSNSNNLPPRLQRQAADMIHRGGPGIGGGGSAISGGSGGGSGAGGEGGQASVGHYPMTSYTPWTSRMHSSYMPVGPPPGMRHGRSDSENSKDMDLSRDLNRTQGVWEFCILLADFYVLCLQSYYIPPIVNKPVQKDPFDEGIELGDRVHDMREKKLSSEESPKDREQEKQELGKRHSGRRDQAMGRRDREKERDERRDRERDGYERRDRERDGYERRDRERDRDERRDRGERRDRDRGERRDRVGDERRDRVGEDRRDRVGDERRDRVGEERRDRVRDERRDQDRDKEREGERPSYEGEKGSRREKYRPRGHDHEKENVTSRGSSLMKGVKKSVRPYGSRDGEIPSASSWAEAMEDEDNREISESSRAPFEEKPSSQRSSHLNAPAPISRQRFEDKERARGSSSNLTPLTREKKGQESKRQMQPLSKSQSHSMSSQEKGEKQEKGEELVKDVPNAWKKLQSDSKALSSEPSLTTRTWADDVEADEEALQAKEQEIGEIGETRRETESPSTAFKTDDSDKSANRQGGRGKSQRDAWGRRGSGRGRDGSHGYQVYRSSSRGGSRGRSSGDYGGRRGRFPSGSRGHSARGEWPGGGQTKDLNFTEKHEQEKESAFGNQNEPDKKPMKSGEGASRKAGGGEVNPSPIRSGAKGSSNSNGFSPRGEPSRRGRGGWSSRGGRGMAKKLDVSVYGPPQSMKPFHSAWSRKPDECRDRDSGESMRGQDGHGDAGPPYRKQSVKEDRGKPETSEGEVSAKTSSHSQDDHKNQSPRKARSFDVNSVPPRFRKKDDFRRVPRSTGRGRGARSAYPPSQSRSSLEANNENEDWETASEGSTTTEKRGKEGDHPKEDGDGGSGSGSRGQSRKSFSSQRPGRSGGGGKWGNSNWQNKGGHKDQKNGGKGGISAPQPPLNGKTSKEMSGKGKESSGNDKRGSGLKKEVSSSPTPKNASSNVSGSDGTSKEKKGNALEGIDLNNIASVVIVDDQPQVSEEFGGSDDFQEVLSRRSAKERQKQLQETQAAAGGSPTDGKKSRKDAADKDKKKFAQSRQNRLPPRLMKQRETTRSSQNRPGIQGTNSGSSDKLDGDASNSPEPTLNTFPVKDAVSSAPAPPPPVNAWEKPIPITQTMRAPQGPSHGSSEAMDLPEKSTLDGTNTPMPTIIFENTKLRSLTPDVPSVFGKGKVEDKFGVLSSGKSVTERIDMDDSMKTSDDLKKSGPMHHTLSFSKAEDVSGVKLNYYPSDLDSLNSGVSTSLTSEDKTSKGSSISGASLPRSMQMGPSSPYSPSTADLNQRIASVKKVWETSSSVMEQPVPTPGILSSGPSSGVEEIPSSSPSVSFSTAPPPLQPRPFEDSSSASFGAPMEGDTSLSIESTSANSYVGHGHRDIYSVSTSGDSSSLSGSGPVMANMSHTSSGSDHTIIPTSSVVPTLTNVCKVKPTQLHSVQAKSPYPMAPGALIGPNASGSPTGLGSLASASHGFHPQTGPGIPSGPASLGFQVMSGTGHAFGGLSAIPSPPAMPLFNTPASQQTASMFQHFPLDSQVLGGGGRPGSGTSGFAPPPAFLQAPPTSHPTDIYRLATAFSSHPGGHGAGGGAPPSHPPTSQSPLLLGTGAGGASKTSGRPAPLYFYDPGMIGGAQMGGAPTPRIHQPSGPASSFYGGAGGPPFTAPPPVPPTTGQTGFYHQAQTSGPPTPFGLQGFGTSIPNLSGNQGPMNLNNQFRGTGLNLSSGLLYKPTPNDPMDLDTFSPYFPSSGMHGGKLMTGGNSGSGGNHRSNKLNTFGQTHSSYGSSFGHCGSGGGRNHMILSGSGVIPLSTSTPPTIGSSNANGMAAPRFPPPIQRPHQHMGSAMKPPSSATASTTVAPTGCSMEKSVDGGGSGSGNGGSLSTSCPTPGGDKTAPSSASPEVSLQQNDIPSSEALFPKGMAGVGETKCKEIELVPTKALSFVEPLNGSGDEKLLEGSKQKGILDRESPTPSPCEGVAVDREASSTDFIGNGTLPEKTSDTPSPLPQEKGQGIKVSTVNTIEAAPQT</sequence>
<feature type="region of interest" description="Disordered" evidence="2">
    <location>
        <begin position="2100"/>
        <end position="2173"/>
    </location>
</feature>
<feature type="region of interest" description="Disordered" evidence="2">
    <location>
        <begin position="2372"/>
        <end position="2476"/>
    </location>
</feature>
<feature type="compositionally biased region" description="Polar residues" evidence="2">
    <location>
        <begin position="1622"/>
        <end position="1638"/>
    </location>
</feature>
<feature type="compositionally biased region" description="Basic and acidic residues" evidence="2">
    <location>
        <begin position="375"/>
        <end position="417"/>
    </location>
</feature>
<feature type="region of interest" description="Disordered" evidence="2">
    <location>
        <begin position="309"/>
        <end position="460"/>
    </location>
</feature>
<feature type="compositionally biased region" description="Polar residues" evidence="2">
    <location>
        <begin position="188"/>
        <end position="213"/>
    </location>
</feature>
<feature type="compositionally biased region" description="Polar residues" evidence="2">
    <location>
        <begin position="130"/>
        <end position="139"/>
    </location>
</feature>
<feature type="region of interest" description="Disordered" evidence="2">
    <location>
        <begin position="1"/>
        <end position="23"/>
    </location>
</feature>
<feature type="compositionally biased region" description="Polar residues" evidence="2">
    <location>
        <begin position="1028"/>
        <end position="1042"/>
    </location>
</feature>
<feature type="region of interest" description="Disordered" evidence="2">
    <location>
        <begin position="1803"/>
        <end position="1844"/>
    </location>
</feature>
<feature type="compositionally biased region" description="Low complexity" evidence="2">
    <location>
        <begin position="1420"/>
        <end position="1433"/>
    </location>
</feature>
<dbReference type="Pfam" id="PF07001">
    <property type="entry name" value="BAT2_N"/>
    <property type="match status" value="1"/>
</dbReference>
<feature type="compositionally biased region" description="Basic and acidic residues" evidence="2">
    <location>
        <begin position="711"/>
        <end position="885"/>
    </location>
</feature>
<dbReference type="PANTHER" id="PTHR14038:SF0">
    <property type="entry name" value="LP18708P"/>
    <property type="match status" value="1"/>
</dbReference>
<dbReference type="EMBL" id="LR900093">
    <property type="protein sequence ID" value="CAD7244166.1"/>
    <property type="molecule type" value="Genomic_DNA"/>
</dbReference>
<dbReference type="EMBL" id="CAJPEV010000576">
    <property type="protein sequence ID" value="CAG0886609.1"/>
    <property type="molecule type" value="Genomic_DNA"/>
</dbReference>
<dbReference type="Proteomes" id="UP000677054">
    <property type="component" value="Unassembled WGS sequence"/>
</dbReference>
<protein>
    <recommendedName>
        <fullName evidence="3">BAT2 N-terminal domain-containing protein</fullName>
    </recommendedName>
</protein>
<evidence type="ECO:0000313" key="5">
    <source>
        <dbReference type="Proteomes" id="UP000677054"/>
    </source>
</evidence>
<feature type="compositionally biased region" description="Basic and acidic residues" evidence="2">
    <location>
        <begin position="1397"/>
        <end position="1411"/>
    </location>
</feature>
<feature type="compositionally biased region" description="Polar residues" evidence="2">
    <location>
        <begin position="1645"/>
        <end position="1655"/>
    </location>
</feature>
<dbReference type="PANTHER" id="PTHR14038">
    <property type="entry name" value="BAT2 HLA-B-ASSOCIATED TRANSCRIPT 2"/>
    <property type="match status" value="1"/>
</dbReference>
<feature type="compositionally biased region" description="Basic and acidic residues" evidence="2">
    <location>
        <begin position="1474"/>
        <end position="1499"/>
    </location>
</feature>
<feature type="compositionally biased region" description="Basic and acidic residues" evidence="2">
    <location>
        <begin position="976"/>
        <end position="986"/>
    </location>
</feature>
<feature type="region of interest" description="Disordered" evidence="2">
    <location>
        <begin position="1546"/>
        <end position="1712"/>
    </location>
</feature>
<feature type="region of interest" description="Disordered" evidence="2">
    <location>
        <begin position="634"/>
        <end position="661"/>
    </location>
</feature>
<evidence type="ECO:0000313" key="4">
    <source>
        <dbReference type="EMBL" id="CAD7244166.1"/>
    </source>
</evidence>
<reference evidence="4" key="1">
    <citation type="submission" date="2020-11" db="EMBL/GenBank/DDBJ databases">
        <authorList>
            <person name="Tran Van P."/>
        </authorList>
    </citation>
    <scope>NUCLEOTIDE SEQUENCE</scope>
</reference>
<feature type="compositionally biased region" description="Gly residues" evidence="2">
    <location>
        <begin position="2426"/>
        <end position="2436"/>
    </location>
</feature>
<feature type="compositionally biased region" description="Polar residues" evidence="2">
    <location>
        <begin position="1500"/>
        <end position="1517"/>
    </location>
</feature>
<name>A0A7R9A628_9CRUS</name>
<accession>A0A7R9A628</accession>
<organism evidence="4">
    <name type="scientific">Darwinula stevensoni</name>
    <dbReference type="NCBI Taxonomy" id="69355"/>
    <lineage>
        <taxon>Eukaryota</taxon>
        <taxon>Metazoa</taxon>
        <taxon>Ecdysozoa</taxon>
        <taxon>Arthropoda</taxon>
        <taxon>Crustacea</taxon>
        <taxon>Oligostraca</taxon>
        <taxon>Ostracoda</taxon>
        <taxon>Podocopa</taxon>
        <taxon>Podocopida</taxon>
        <taxon>Darwinulocopina</taxon>
        <taxon>Darwinuloidea</taxon>
        <taxon>Darwinulidae</taxon>
        <taxon>Darwinula</taxon>
    </lineage>
</organism>
<feature type="region of interest" description="Disordered" evidence="2">
    <location>
        <begin position="2014"/>
        <end position="2045"/>
    </location>
</feature>
<feature type="compositionally biased region" description="Basic and acidic residues" evidence="2">
    <location>
        <begin position="1561"/>
        <end position="1572"/>
    </location>
</feature>
<feature type="compositionally biased region" description="Basic and acidic residues" evidence="2">
    <location>
        <begin position="498"/>
        <end position="540"/>
    </location>
</feature>
<dbReference type="InterPro" id="IPR033184">
    <property type="entry name" value="PRRC2"/>
</dbReference>
<feature type="compositionally biased region" description="Basic and acidic residues" evidence="2">
    <location>
        <begin position="322"/>
        <end position="350"/>
    </location>
</feature>
<feature type="region of interest" description="Disordered" evidence="2">
    <location>
        <begin position="711"/>
        <end position="1532"/>
    </location>
</feature>
<feature type="compositionally biased region" description="Gly residues" evidence="2">
    <location>
        <begin position="588"/>
        <end position="616"/>
    </location>
</feature>
<feature type="compositionally biased region" description="Polar residues" evidence="2">
    <location>
        <begin position="1964"/>
        <end position="1975"/>
    </location>
</feature>
<feature type="compositionally biased region" description="Gly residues" evidence="2">
    <location>
        <begin position="1234"/>
        <end position="1243"/>
    </location>
</feature>
<keyword evidence="5" id="KW-1185">Reference proteome</keyword>
<feature type="compositionally biased region" description="Pro residues" evidence="2">
    <location>
        <begin position="438"/>
        <end position="453"/>
    </location>
</feature>
<feature type="region of interest" description="Disordered" evidence="2">
    <location>
        <begin position="1945"/>
        <end position="1975"/>
    </location>
</feature>
<feature type="compositionally biased region" description="Basic and acidic residues" evidence="2">
    <location>
        <begin position="1096"/>
        <end position="1113"/>
    </location>
</feature>
<dbReference type="GO" id="GO:0030154">
    <property type="term" value="P:cell differentiation"/>
    <property type="evidence" value="ECO:0007669"/>
    <property type="project" value="TreeGrafter"/>
</dbReference>
<evidence type="ECO:0000256" key="2">
    <source>
        <dbReference type="SAM" id="MobiDB-lite"/>
    </source>
</evidence>
<feature type="region of interest" description="Disordered" evidence="2">
    <location>
        <begin position="1862"/>
        <end position="1924"/>
    </location>
</feature>
<feature type="compositionally biased region" description="Basic and acidic residues" evidence="2">
    <location>
        <begin position="1299"/>
        <end position="1309"/>
    </location>
</feature>
<feature type="compositionally biased region" description="Low complexity" evidence="2">
    <location>
        <begin position="1945"/>
        <end position="1958"/>
    </location>
</feature>
<feature type="compositionally biased region" description="Basic and acidic residues" evidence="2">
    <location>
        <begin position="1268"/>
        <end position="1289"/>
    </location>
</feature>
<feature type="domain" description="BAT2 N-terminal" evidence="3">
    <location>
        <begin position="1"/>
        <end position="205"/>
    </location>
</feature>
<feature type="compositionally biased region" description="Low complexity" evidence="2">
    <location>
        <begin position="992"/>
        <end position="1002"/>
    </location>
</feature>
<feature type="compositionally biased region" description="Polar residues" evidence="2">
    <location>
        <begin position="2451"/>
        <end position="2467"/>
    </location>
</feature>
<feature type="compositionally biased region" description="Basic and acidic residues" evidence="2">
    <location>
        <begin position="1054"/>
        <end position="1072"/>
    </location>
</feature>
<feature type="compositionally biased region" description="Low complexity" evidence="2">
    <location>
        <begin position="2404"/>
        <end position="2417"/>
    </location>
</feature>
<feature type="compositionally biased region" description="Basic and acidic residues" evidence="2">
    <location>
        <begin position="1003"/>
        <end position="1016"/>
    </location>
</feature>
<feature type="compositionally biased region" description="Basic and acidic residues" evidence="2">
    <location>
        <begin position="1165"/>
        <end position="1176"/>
    </location>
</feature>
<evidence type="ECO:0000259" key="3">
    <source>
        <dbReference type="Pfam" id="PF07001"/>
    </source>
</evidence>
<feature type="compositionally biased region" description="Polar residues" evidence="2">
    <location>
        <begin position="1833"/>
        <end position="1844"/>
    </location>
</feature>
<gene>
    <name evidence="4" type="ORF">DSTB1V02_LOCUS4068</name>
</gene>
<proteinExistence type="predicted"/>
<feature type="compositionally biased region" description="Basic and acidic residues" evidence="2">
    <location>
        <begin position="1586"/>
        <end position="1601"/>
    </location>
</feature>
<dbReference type="InterPro" id="IPR009738">
    <property type="entry name" value="BAT2_N"/>
</dbReference>
<keyword evidence="1" id="KW-0597">Phosphoprotein</keyword>
<feature type="compositionally biased region" description="Low complexity" evidence="2">
    <location>
        <begin position="1120"/>
        <end position="1133"/>
    </location>
</feature>